<evidence type="ECO:0000256" key="2">
    <source>
        <dbReference type="ARBA" id="ARBA00022670"/>
    </source>
</evidence>
<dbReference type="PANTHER" id="PTHR12606">
    <property type="entry name" value="SENTRIN/SUMO-SPECIFIC PROTEASE"/>
    <property type="match status" value="1"/>
</dbReference>
<dbReference type="GO" id="GO:0016929">
    <property type="term" value="F:deSUMOylase activity"/>
    <property type="evidence" value="ECO:0007669"/>
    <property type="project" value="TreeGrafter"/>
</dbReference>
<dbReference type="InterPro" id="IPR038765">
    <property type="entry name" value="Papain-like_cys_pep_sf"/>
</dbReference>
<keyword evidence="3" id="KW-0378">Hydrolase</keyword>
<sequence length="284" mass="33974">MYVNYANFFFFVFNQNVKFYYFRETARRDEEISLEEEIRKKLTITGYVFRDRKPRLEKIEFPGMQKLDDGALELIKKVWHSGGPLDEKFGERITRRDLLTLRGLDWLNDEVINTYLGLICERAKKNCDLPKVYAFSTFFYTSLEQSGYLKVKRWTRKIDIFSYDIILVPVHLGAHWCLAVIDFETKCIEYYDSMGGINNQCLHLLKSYLQEESMDKKKEEFSLDSWEFYCCKDIPHQKNGSDCGMFACKFADFRSRRAQIIFSQENMPYFRQRMVYEICKKSLM</sequence>
<name>A0A0N5AY07_9BILA</name>
<dbReference type="WBParaSite" id="SMUV_0000984201-mRNA-1">
    <property type="protein sequence ID" value="SMUV_0000984201-mRNA-1"/>
    <property type="gene ID" value="SMUV_0000984201"/>
</dbReference>
<dbReference type="Pfam" id="PF02902">
    <property type="entry name" value="Peptidase_C48"/>
    <property type="match status" value="1"/>
</dbReference>
<feature type="domain" description="Ubiquitin-like protease family profile" evidence="5">
    <location>
        <begin position="91"/>
        <end position="254"/>
    </location>
</feature>
<dbReference type="STRING" id="451379.A0A0N5AY07"/>
<comment type="similarity">
    <text evidence="1">Belongs to the peptidase C48 family.</text>
</comment>
<dbReference type="Gene3D" id="3.40.395.10">
    <property type="entry name" value="Adenoviral Proteinase, Chain A"/>
    <property type="match status" value="1"/>
</dbReference>
<dbReference type="GO" id="GO:0016926">
    <property type="term" value="P:protein desumoylation"/>
    <property type="evidence" value="ECO:0007669"/>
    <property type="project" value="TreeGrafter"/>
</dbReference>
<evidence type="ECO:0000259" key="5">
    <source>
        <dbReference type="PROSITE" id="PS50600"/>
    </source>
</evidence>
<evidence type="ECO:0000256" key="4">
    <source>
        <dbReference type="ARBA" id="ARBA00022807"/>
    </source>
</evidence>
<dbReference type="PANTHER" id="PTHR12606:SF141">
    <property type="entry name" value="GH15225P-RELATED"/>
    <property type="match status" value="1"/>
</dbReference>
<dbReference type="FunFam" id="3.40.395.10:FF:000001">
    <property type="entry name" value="Sentrin-specific protease 1"/>
    <property type="match status" value="1"/>
</dbReference>
<dbReference type="InterPro" id="IPR003653">
    <property type="entry name" value="Peptidase_C48_C"/>
</dbReference>
<dbReference type="GO" id="GO:0060255">
    <property type="term" value="P:regulation of macromolecule metabolic process"/>
    <property type="evidence" value="ECO:0007669"/>
    <property type="project" value="UniProtKB-ARBA"/>
</dbReference>
<dbReference type="GO" id="GO:0006508">
    <property type="term" value="P:proteolysis"/>
    <property type="evidence" value="ECO:0007669"/>
    <property type="project" value="UniProtKB-KW"/>
</dbReference>
<organism evidence="6 7">
    <name type="scientific">Syphacia muris</name>
    <dbReference type="NCBI Taxonomy" id="451379"/>
    <lineage>
        <taxon>Eukaryota</taxon>
        <taxon>Metazoa</taxon>
        <taxon>Ecdysozoa</taxon>
        <taxon>Nematoda</taxon>
        <taxon>Chromadorea</taxon>
        <taxon>Rhabditida</taxon>
        <taxon>Spirurina</taxon>
        <taxon>Oxyuridomorpha</taxon>
        <taxon>Oxyuroidea</taxon>
        <taxon>Oxyuridae</taxon>
        <taxon>Syphacia</taxon>
    </lineage>
</organism>
<protein>
    <submittedName>
        <fullName evidence="7">ULP_PROTEASE domain-containing protein</fullName>
    </submittedName>
</protein>
<dbReference type="Proteomes" id="UP000046393">
    <property type="component" value="Unplaced"/>
</dbReference>
<evidence type="ECO:0000313" key="7">
    <source>
        <dbReference type="WBParaSite" id="SMUV_0000984201-mRNA-1"/>
    </source>
</evidence>
<keyword evidence="4" id="KW-0788">Thiol protease</keyword>
<dbReference type="GO" id="GO:0080090">
    <property type="term" value="P:regulation of primary metabolic process"/>
    <property type="evidence" value="ECO:0007669"/>
    <property type="project" value="UniProtKB-ARBA"/>
</dbReference>
<reference evidence="7" key="1">
    <citation type="submission" date="2017-02" db="UniProtKB">
        <authorList>
            <consortium name="WormBaseParasite"/>
        </authorList>
    </citation>
    <scope>IDENTIFICATION</scope>
</reference>
<proteinExistence type="inferred from homology"/>
<dbReference type="SUPFAM" id="SSF54001">
    <property type="entry name" value="Cysteine proteinases"/>
    <property type="match status" value="1"/>
</dbReference>
<keyword evidence="2" id="KW-0645">Protease</keyword>
<dbReference type="AlphaFoldDB" id="A0A0N5AY07"/>
<evidence type="ECO:0000313" key="6">
    <source>
        <dbReference type="Proteomes" id="UP000046393"/>
    </source>
</evidence>
<dbReference type="GO" id="GO:0005634">
    <property type="term" value="C:nucleus"/>
    <property type="evidence" value="ECO:0007669"/>
    <property type="project" value="TreeGrafter"/>
</dbReference>
<evidence type="ECO:0000256" key="1">
    <source>
        <dbReference type="ARBA" id="ARBA00005234"/>
    </source>
</evidence>
<keyword evidence="6" id="KW-1185">Reference proteome</keyword>
<accession>A0A0N5AY07</accession>
<evidence type="ECO:0000256" key="3">
    <source>
        <dbReference type="ARBA" id="ARBA00022801"/>
    </source>
</evidence>
<dbReference type="PROSITE" id="PS50600">
    <property type="entry name" value="ULP_PROTEASE"/>
    <property type="match status" value="1"/>
</dbReference>